<gene>
    <name evidence="2" type="ORF">METZ01_LOCUS470509</name>
</gene>
<dbReference type="AlphaFoldDB" id="A0A383BDZ9"/>
<sequence length="42" mass="4808">MVGFINNGNFRITTNSFHVVFSAMNFTFVQIFWIVLIIIAIA</sequence>
<keyword evidence="1" id="KW-0472">Membrane</keyword>
<protein>
    <submittedName>
        <fullName evidence="2">Uncharacterized protein</fullName>
    </submittedName>
</protein>
<evidence type="ECO:0000313" key="2">
    <source>
        <dbReference type="EMBL" id="SVE17655.1"/>
    </source>
</evidence>
<dbReference type="EMBL" id="UINC01199295">
    <property type="protein sequence ID" value="SVE17655.1"/>
    <property type="molecule type" value="Genomic_DNA"/>
</dbReference>
<reference evidence="2" key="1">
    <citation type="submission" date="2018-05" db="EMBL/GenBank/DDBJ databases">
        <authorList>
            <person name="Lanie J.A."/>
            <person name="Ng W.-L."/>
            <person name="Kazmierczak K.M."/>
            <person name="Andrzejewski T.M."/>
            <person name="Davidsen T.M."/>
            <person name="Wayne K.J."/>
            <person name="Tettelin H."/>
            <person name="Glass J.I."/>
            <person name="Rusch D."/>
            <person name="Podicherti R."/>
            <person name="Tsui H.-C.T."/>
            <person name="Winkler M.E."/>
        </authorList>
    </citation>
    <scope>NUCLEOTIDE SEQUENCE</scope>
</reference>
<keyword evidence="1" id="KW-1133">Transmembrane helix</keyword>
<organism evidence="2">
    <name type="scientific">marine metagenome</name>
    <dbReference type="NCBI Taxonomy" id="408172"/>
    <lineage>
        <taxon>unclassified sequences</taxon>
        <taxon>metagenomes</taxon>
        <taxon>ecological metagenomes</taxon>
    </lineage>
</organism>
<accession>A0A383BDZ9</accession>
<name>A0A383BDZ9_9ZZZZ</name>
<keyword evidence="1" id="KW-0812">Transmembrane</keyword>
<feature type="non-terminal residue" evidence="2">
    <location>
        <position position="42"/>
    </location>
</feature>
<evidence type="ECO:0000256" key="1">
    <source>
        <dbReference type="SAM" id="Phobius"/>
    </source>
</evidence>
<proteinExistence type="predicted"/>
<feature type="transmembrane region" description="Helical" evidence="1">
    <location>
        <begin position="20"/>
        <end position="41"/>
    </location>
</feature>